<gene>
    <name evidence="1" type="ORF">BofuT4_uP154650.1</name>
</gene>
<dbReference type="InParanoid" id="G2YVK5"/>
<name>G2YVK5_BOTF4</name>
<sequence>MWRKPARSSASVLRQSRHLSVLASSVAAFSSGVGSTIGKQ</sequence>
<dbReference type="HOGENOM" id="CLU_3299294_0_0_1"/>
<protein>
    <submittedName>
        <fullName evidence="1">Uncharacterized protein</fullName>
    </submittedName>
</protein>
<evidence type="ECO:0000313" key="2">
    <source>
        <dbReference type="Proteomes" id="UP000008177"/>
    </source>
</evidence>
<dbReference type="EMBL" id="FQ790356">
    <property type="protein sequence ID" value="CCD55653.1"/>
    <property type="molecule type" value="Genomic_DNA"/>
</dbReference>
<dbReference type="AlphaFoldDB" id="G2YVK5"/>
<evidence type="ECO:0000313" key="1">
    <source>
        <dbReference type="EMBL" id="CCD55653.1"/>
    </source>
</evidence>
<organism evidence="1 2">
    <name type="scientific">Botryotinia fuckeliana (strain T4)</name>
    <name type="common">Noble rot fungus</name>
    <name type="synonym">Botrytis cinerea</name>
    <dbReference type="NCBI Taxonomy" id="999810"/>
    <lineage>
        <taxon>Eukaryota</taxon>
        <taxon>Fungi</taxon>
        <taxon>Dikarya</taxon>
        <taxon>Ascomycota</taxon>
        <taxon>Pezizomycotina</taxon>
        <taxon>Leotiomycetes</taxon>
        <taxon>Helotiales</taxon>
        <taxon>Sclerotiniaceae</taxon>
        <taxon>Botrytis</taxon>
    </lineage>
</organism>
<proteinExistence type="predicted"/>
<accession>G2YVK5</accession>
<reference evidence="2" key="1">
    <citation type="journal article" date="2011" name="PLoS Genet.">
        <title>Genomic analysis of the necrotrophic fungal pathogens Sclerotinia sclerotiorum and Botrytis cinerea.</title>
        <authorList>
            <person name="Amselem J."/>
            <person name="Cuomo C.A."/>
            <person name="van Kan J.A."/>
            <person name="Viaud M."/>
            <person name="Benito E.P."/>
            <person name="Couloux A."/>
            <person name="Coutinho P.M."/>
            <person name="de Vries R.P."/>
            <person name="Dyer P.S."/>
            <person name="Fillinger S."/>
            <person name="Fournier E."/>
            <person name="Gout L."/>
            <person name="Hahn M."/>
            <person name="Kohn L."/>
            <person name="Lapalu N."/>
            <person name="Plummer K.M."/>
            <person name="Pradier J.M."/>
            <person name="Quevillon E."/>
            <person name="Sharon A."/>
            <person name="Simon A."/>
            <person name="ten Have A."/>
            <person name="Tudzynski B."/>
            <person name="Tudzynski P."/>
            <person name="Wincker P."/>
            <person name="Andrew M."/>
            <person name="Anthouard V."/>
            <person name="Beever R.E."/>
            <person name="Beffa R."/>
            <person name="Benoit I."/>
            <person name="Bouzid O."/>
            <person name="Brault B."/>
            <person name="Chen Z."/>
            <person name="Choquer M."/>
            <person name="Collemare J."/>
            <person name="Cotton P."/>
            <person name="Danchin E.G."/>
            <person name="Da Silva C."/>
            <person name="Gautier A."/>
            <person name="Giraud C."/>
            <person name="Giraud T."/>
            <person name="Gonzalez C."/>
            <person name="Grossetete S."/>
            <person name="Guldener U."/>
            <person name="Henrissat B."/>
            <person name="Howlett B.J."/>
            <person name="Kodira C."/>
            <person name="Kretschmer M."/>
            <person name="Lappartient A."/>
            <person name="Leroch M."/>
            <person name="Levis C."/>
            <person name="Mauceli E."/>
            <person name="Neuveglise C."/>
            <person name="Oeser B."/>
            <person name="Pearson M."/>
            <person name="Poulain J."/>
            <person name="Poussereau N."/>
            <person name="Quesneville H."/>
            <person name="Rascle C."/>
            <person name="Schumacher J."/>
            <person name="Segurens B."/>
            <person name="Sexton A."/>
            <person name="Silva E."/>
            <person name="Sirven C."/>
            <person name="Soanes D.M."/>
            <person name="Talbot N.J."/>
            <person name="Templeton M."/>
            <person name="Yandava C."/>
            <person name="Yarden O."/>
            <person name="Zeng Q."/>
            <person name="Rollins J.A."/>
            <person name="Lebrun M.H."/>
            <person name="Dickman M."/>
        </authorList>
    </citation>
    <scope>NUCLEOTIDE SEQUENCE [LARGE SCALE GENOMIC DNA]</scope>
    <source>
        <strain evidence="2">T4</strain>
    </source>
</reference>
<dbReference type="Proteomes" id="UP000008177">
    <property type="component" value="Unplaced contigs"/>
</dbReference>